<keyword evidence="2" id="KW-1185">Reference proteome</keyword>
<reference evidence="1 2" key="1">
    <citation type="submission" date="2016-10" db="EMBL/GenBank/DDBJ databases">
        <authorList>
            <person name="Varghese N."/>
            <person name="Submissions S."/>
        </authorList>
    </citation>
    <scope>NUCLEOTIDE SEQUENCE [LARGE SCALE GENOMIC DNA]</scope>
    <source>
        <strain evidence="1 2">DSM 11449</strain>
    </source>
</reference>
<name>A0A1H2TP98_9FLAO</name>
<evidence type="ECO:0008006" key="3">
    <source>
        <dbReference type="Google" id="ProtNLM"/>
    </source>
</evidence>
<proteinExistence type="predicted"/>
<dbReference type="RefSeq" id="WP_016420147.1">
    <property type="nucleotide sequence ID" value="NZ_CAJPRD010000006.1"/>
</dbReference>
<dbReference type="Proteomes" id="UP000182771">
    <property type="component" value="Unassembled WGS sequence"/>
</dbReference>
<protein>
    <recommendedName>
        <fullName evidence="3">Roadblock/LAMTOR2 domain-containing protein</fullName>
    </recommendedName>
</protein>
<dbReference type="OrthoDB" id="1151473at2"/>
<accession>A0A1H2TP98</accession>
<sequence length="136" mass="14797">MTGIEIQQALNDLCEDVKNKLSGFRFCGILKSSDSTIIARSYSFDSQLETANNVAPLFGTIVDQVKHVVALCAAAGVTETHSILIETNKATFVVGISNKGKFFIVIVLERDKANIGIARSLIERSRPLATILDEQL</sequence>
<dbReference type="EMBL" id="FNND01000002">
    <property type="protein sequence ID" value="SDW45773.1"/>
    <property type="molecule type" value="Genomic_DNA"/>
</dbReference>
<comment type="caution">
    <text evidence="1">The sequence shown here is derived from an EMBL/GenBank/DDBJ whole genome shotgun (WGS) entry which is preliminary data.</text>
</comment>
<evidence type="ECO:0000313" key="1">
    <source>
        <dbReference type="EMBL" id="SDW45773.1"/>
    </source>
</evidence>
<evidence type="ECO:0000313" key="2">
    <source>
        <dbReference type="Proteomes" id="UP000182771"/>
    </source>
</evidence>
<dbReference type="AlphaFoldDB" id="A0A1H2TP98"/>
<organism evidence="1 2">
    <name type="scientific">Capnocytophaga granulosa</name>
    <dbReference type="NCBI Taxonomy" id="45242"/>
    <lineage>
        <taxon>Bacteria</taxon>
        <taxon>Pseudomonadati</taxon>
        <taxon>Bacteroidota</taxon>
        <taxon>Flavobacteriia</taxon>
        <taxon>Flavobacteriales</taxon>
        <taxon>Flavobacteriaceae</taxon>
        <taxon>Capnocytophaga</taxon>
    </lineage>
</organism>
<gene>
    <name evidence="1" type="ORF">SAMN05444420_102269</name>
</gene>
<dbReference type="GeneID" id="85016362"/>